<dbReference type="STRING" id="568069.A0A1J1IN50"/>
<keyword evidence="3" id="KW-1185">Reference proteome</keyword>
<accession>A0A1J1IN50</accession>
<dbReference type="InterPro" id="IPR008996">
    <property type="entry name" value="IL1/FGF"/>
</dbReference>
<protein>
    <submittedName>
        <fullName evidence="2">CLUMA_CG014876, isoform A</fullName>
    </submittedName>
</protein>
<gene>
    <name evidence="2" type="primary">similar to AGAP004181-PA</name>
    <name evidence="2" type="ORF">CLUMA_CG014876</name>
</gene>
<reference evidence="2 3" key="1">
    <citation type="submission" date="2015-04" db="EMBL/GenBank/DDBJ databases">
        <authorList>
            <person name="Syromyatnikov M.Y."/>
            <person name="Popov V.N."/>
        </authorList>
    </citation>
    <scope>NUCLEOTIDE SEQUENCE [LARGE SCALE GENOMIC DNA]</scope>
</reference>
<dbReference type="EMBL" id="CVRI01000056">
    <property type="protein sequence ID" value="CRL01653.1"/>
    <property type="molecule type" value="Genomic_DNA"/>
</dbReference>
<proteinExistence type="predicted"/>
<dbReference type="OrthoDB" id="5987799at2759"/>
<name>A0A1J1IN50_9DIPT</name>
<feature type="compositionally biased region" description="Basic and acidic residues" evidence="1">
    <location>
        <begin position="201"/>
        <end position="211"/>
    </location>
</feature>
<evidence type="ECO:0000313" key="3">
    <source>
        <dbReference type="Proteomes" id="UP000183832"/>
    </source>
</evidence>
<feature type="compositionally biased region" description="Low complexity" evidence="1">
    <location>
        <begin position="178"/>
        <end position="194"/>
    </location>
</feature>
<dbReference type="AlphaFoldDB" id="A0A1J1IN50"/>
<dbReference type="Gene3D" id="2.80.10.50">
    <property type="match status" value="1"/>
</dbReference>
<evidence type="ECO:0000313" key="2">
    <source>
        <dbReference type="EMBL" id="CRL01653.1"/>
    </source>
</evidence>
<feature type="region of interest" description="Disordered" evidence="1">
    <location>
        <begin position="169"/>
        <end position="211"/>
    </location>
</feature>
<dbReference type="SUPFAM" id="SSF50353">
    <property type="entry name" value="Cytokine"/>
    <property type="match status" value="1"/>
</dbReference>
<dbReference type="Proteomes" id="UP000183832">
    <property type="component" value="Unassembled WGS sequence"/>
</dbReference>
<organism evidence="2 3">
    <name type="scientific">Clunio marinus</name>
    <dbReference type="NCBI Taxonomy" id="568069"/>
    <lineage>
        <taxon>Eukaryota</taxon>
        <taxon>Metazoa</taxon>
        <taxon>Ecdysozoa</taxon>
        <taxon>Arthropoda</taxon>
        <taxon>Hexapoda</taxon>
        <taxon>Insecta</taxon>
        <taxon>Pterygota</taxon>
        <taxon>Neoptera</taxon>
        <taxon>Endopterygota</taxon>
        <taxon>Diptera</taxon>
        <taxon>Nematocera</taxon>
        <taxon>Chironomoidea</taxon>
        <taxon>Chironomidae</taxon>
        <taxon>Clunio</taxon>
    </lineage>
</organism>
<sequence>MQAVTSMTKCYHLRALALLGALILFFFLWPIYCCSARPTGRLLMNTPNTNSQRSRILNQKNDEHESISSIEHQNYEEFLKITGVSDKVDRKREIVNFLNSGENNLKATYDNDKGTIKDNGNENMYSNNLSLNQQTLIENVAETFLTNSETMTTSVYELFYLKNKSKPESSNQILSRTNRSVHLNSSNNRNNSVSGAKRVKNNKEKLSTLDRNERSANLSHISGSARKIQLYIKNRFLQLLADGTVNGTTDDMSDFNYAKGMQKFFKRFKPFDSEQQQILRNSLATLLYLHNEKEKYASI</sequence>
<evidence type="ECO:0000256" key="1">
    <source>
        <dbReference type="SAM" id="MobiDB-lite"/>
    </source>
</evidence>